<evidence type="ECO:0000313" key="4">
    <source>
        <dbReference type="Proteomes" id="UP000249375"/>
    </source>
</evidence>
<gene>
    <name evidence="3" type="ORF">C7Y71_007320</name>
</gene>
<accession>A0A5P8E7C0</accession>
<dbReference type="PROSITE" id="PS51257">
    <property type="entry name" value="PROKAR_LIPOPROTEIN"/>
    <property type="match status" value="1"/>
</dbReference>
<organism evidence="3 4">
    <name type="scientific">Pseudoprevotella muciniphila</name>
    <dbReference type="NCBI Taxonomy" id="2133944"/>
    <lineage>
        <taxon>Bacteria</taxon>
        <taxon>Pseudomonadati</taxon>
        <taxon>Bacteroidota</taxon>
        <taxon>Bacteroidia</taxon>
        <taxon>Bacteroidales</taxon>
        <taxon>Prevotellaceae</taxon>
        <taxon>Pseudoprevotella</taxon>
    </lineage>
</organism>
<dbReference type="RefSeq" id="WP_111898266.1">
    <property type="nucleotide sequence ID" value="NZ_CP033459.1"/>
</dbReference>
<protein>
    <submittedName>
        <fullName evidence="3">Uncharacterized protein</fullName>
    </submittedName>
</protein>
<evidence type="ECO:0000313" key="3">
    <source>
        <dbReference type="EMBL" id="QFQ12844.1"/>
    </source>
</evidence>
<feature type="region of interest" description="Disordered" evidence="1">
    <location>
        <begin position="24"/>
        <end position="52"/>
    </location>
</feature>
<feature type="signal peptide" evidence="2">
    <location>
        <begin position="1"/>
        <end position="20"/>
    </location>
</feature>
<evidence type="ECO:0000256" key="1">
    <source>
        <dbReference type="SAM" id="MobiDB-lite"/>
    </source>
</evidence>
<keyword evidence="2" id="KW-0732">Signal</keyword>
<dbReference type="Proteomes" id="UP000249375">
    <property type="component" value="Chromosome"/>
</dbReference>
<keyword evidence="4" id="KW-1185">Reference proteome</keyword>
<feature type="chain" id="PRO_5024395686" evidence="2">
    <location>
        <begin position="21"/>
        <end position="194"/>
    </location>
</feature>
<sequence>MKKNSIFVILSALVIFLVAACQSPPSTGKDSQEKDTVAAAGGETPASEAPVSVTPEKIQALVNADWDSVPQTMLDDLGFKVLKKFKEEAKDAQCDNMQYYFGRGAAVELDGEGQLTKSTAESDNAIIVYITAESVAYGSIAFRSEADFNDFKAKVEAMKPAGEDAMEFEPVGKDPEQKGYEADKWFFLNFTNSK</sequence>
<evidence type="ECO:0000256" key="2">
    <source>
        <dbReference type="SAM" id="SignalP"/>
    </source>
</evidence>
<dbReference type="EMBL" id="CP033459">
    <property type="protein sequence ID" value="QFQ12844.1"/>
    <property type="molecule type" value="Genomic_DNA"/>
</dbReference>
<proteinExistence type="predicted"/>
<dbReference type="KEGG" id="alq:C7Y71_007320"/>
<name>A0A5P8E7C0_9BACT</name>
<reference evidence="3 4" key="1">
    <citation type="submission" date="2018-11" db="EMBL/GenBank/DDBJ databases">
        <authorList>
            <person name="Na S.W."/>
            <person name="Baik M."/>
        </authorList>
    </citation>
    <scope>NUCLEOTIDE SEQUENCE [LARGE SCALE GENOMIC DNA]</scope>
    <source>
        <strain evidence="3 4">E39</strain>
    </source>
</reference>
<dbReference type="AlphaFoldDB" id="A0A5P8E7C0"/>